<comment type="subcellular location">
    <subcellularLocation>
        <location evidence="1">Membrane</location>
        <topology evidence="1">Multi-pass membrane protein</topology>
    </subcellularLocation>
</comment>
<evidence type="ECO:0000313" key="14">
    <source>
        <dbReference type="EMBL" id="KAL3869177.1"/>
    </source>
</evidence>
<comment type="caution">
    <text evidence="14">The sequence shown here is derived from an EMBL/GenBank/DDBJ whole genome shotgun (WGS) entry which is preliminary data.</text>
</comment>
<evidence type="ECO:0000256" key="10">
    <source>
        <dbReference type="ARBA" id="ARBA00023303"/>
    </source>
</evidence>
<dbReference type="GO" id="GO:0005272">
    <property type="term" value="F:sodium channel activity"/>
    <property type="evidence" value="ECO:0007669"/>
    <property type="project" value="UniProtKB-KW"/>
</dbReference>
<dbReference type="EMBL" id="JBJQND010000008">
    <property type="protein sequence ID" value="KAL3869177.1"/>
    <property type="molecule type" value="Genomic_DNA"/>
</dbReference>
<reference evidence="14 15" key="1">
    <citation type="submission" date="2024-11" db="EMBL/GenBank/DDBJ databases">
        <title>Chromosome-level genome assembly of the freshwater bivalve Anodonta woodiana.</title>
        <authorList>
            <person name="Chen X."/>
        </authorList>
    </citation>
    <scope>NUCLEOTIDE SEQUENCE [LARGE SCALE GENOMIC DNA]</scope>
    <source>
        <strain evidence="14">MN2024</strain>
        <tissue evidence="14">Gills</tissue>
    </source>
</reference>
<evidence type="ECO:0000256" key="13">
    <source>
        <dbReference type="SAM" id="Phobius"/>
    </source>
</evidence>
<feature type="region of interest" description="Disordered" evidence="12">
    <location>
        <begin position="36"/>
        <end position="56"/>
    </location>
</feature>
<dbReference type="Pfam" id="PF00858">
    <property type="entry name" value="ASC"/>
    <property type="match status" value="1"/>
</dbReference>
<dbReference type="PRINTS" id="PR01078">
    <property type="entry name" value="AMINACHANNEL"/>
</dbReference>
<evidence type="ECO:0000256" key="9">
    <source>
        <dbReference type="ARBA" id="ARBA00023201"/>
    </source>
</evidence>
<organism evidence="14 15">
    <name type="scientific">Sinanodonta woodiana</name>
    <name type="common">Chinese pond mussel</name>
    <name type="synonym">Anodonta woodiana</name>
    <dbReference type="NCBI Taxonomy" id="1069815"/>
    <lineage>
        <taxon>Eukaryota</taxon>
        <taxon>Metazoa</taxon>
        <taxon>Spiralia</taxon>
        <taxon>Lophotrochozoa</taxon>
        <taxon>Mollusca</taxon>
        <taxon>Bivalvia</taxon>
        <taxon>Autobranchia</taxon>
        <taxon>Heteroconchia</taxon>
        <taxon>Palaeoheterodonta</taxon>
        <taxon>Unionida</taxon>
        <taxon>Unionoidea</taxon>
        <taxon>Unionidae</taxon>
        <taxon>Unioninae</taxon>
        <taxon>Sinanodonta</taxon>
    </lineage>
</organism>
<dbReference type="PROSITE" id="PS01206">
    <property type="entry name" value="ASC"/>
    <property type="match status" value="1"/>
</dbReference>
<evidence type="ECO:0000256" key="11">
    <source>
        <dbReference type="RuleBase" id="RU000679"/>
    </source>
</evidence>
<protein>
    <submittedName>
        <fullName evidence="14">Uncharacterized protein</fullName>
    </submittedName>
</protein>
<accession>A0ABD3W5L5</accession>
<feature type="transmembrane region" description="Helical" evidence="13">
    <location>
        <begin position="104"/>
        <end position="125"/>
    </location>
</feature>
<keyword evidence="9 11" id="KW-0739">Sodium transport</keyword>
<keyword evidence="5 13" id="KW-1133">Transmembrane helix</keyword>
<dbReference type="AlphaFoldDB" id="A0ABD3W5L5"/>
<dbReference type="PANTHER" id="PTHR11690">
    <property type="entry name" value="AMILORIDE-SENSITIVE SODIUM CHANNEL-RELATED"/>
    <property type="match status" value="1"/>
</dbReference>
<proteinExistence type="inferred from homology"/>
<evidence type="ECO:0000256" key="5">
    <source>
        <dbReference type="ARBA" id="ARBA00022989"/>
    </source>
</evidence>
<evidence type="ECO:0000256" key="4">
    <source>
        <dbReference type="ARBA" id="ARBA00022692"/>
    </source>
</evidence>
<comment type="similarity">
    <text evidence="11">Belongs to the amiloride-sensitive sodium channel (TC 1.A.6) family.</text>
</comment>
<dbReference type="Gene3D" id="1.10.287.770">
    <property type="entry name" value="YojJ-like"/>
    <property type="match status" value="1"/>
</dbReference>
<gene>
    <name evidence="14" type="ORF">ACJMK2_041888</name>
</gene>
<sequence>MSSRHRHDHTREIDMTNNYFRSPLWKRDQEERMYNTSLFDGNNRKEHSARKVDNTDDDNMDINESIDYTGKKKTFTQIIVRFADKTSMQGVPYIQSAKFWWARLIWVILTLGAIAAMVFHLYTIFSQYYQWPKQTTISLGFDNLQFPAVTICNVNVLRKSQLALLQGPEAGKLKDLIYKMSPDRLKDPKGDNSSNPVGNSNGNTSTSGNPNGYTGSSGSSTSNTVTPGNTTGTAGILGNSTSNAGVPPLPATPAPSGRRKRFVDYFKQINRSAFDDYDYEDEFSRDEVKTPRDTTTTLEKLFKKLYMTLSRDQRANAGHNITDMLVSCSFNGRECYGSNFTLYQTSDYGNCWTLDSDKLIVRSPGPSAGLSLILYMENSEFLTGINQGNGARLVIHESQTIPSPYNEGIHVASAEETSVAIRKVSITRLGTPYGDCDDGVSFMTTYGINYTRQSCQLMCQATKILETCSCYDDDGEELIRKSPASLKSKPCRSGPEIRCKDKLKSQFEGKEQVCSCYNPCYETQYSRTTGSRQWPTDEYASILLEGLCEKDNTTCQSFKTKYTDQRTQSQNFLRLNIYYADLNFEYIEETPQIEAGDFLANVGGVIGLWIGLSVLALCEVLQLITELFAYCVYKASHKVRPKQMKNRDKSVRSEQYRQEEDFRNEPPHIITRNIYGLPREDPYIL</sequence>
<evidence type="ECO:0000256" key="7">
    <source>
        <dbReference type="ARBA" id="ARBA00023065"/>
    </source>
</evidence>
<keyword evidence="10 11" id="KW-0407">Ion channel</keyword>
<keyword evidence="7 11" id="KW-0406">Ion transport</keyword>
<evidence type="ECO:0000256" key="3">
    <source>
        <dbReference type="ARBA" id="ARBA00022461"/>
    </source>
</evidence>
<feature type="region of interest" description="Disordered" evidence="12">
    <location>
        <begin position="184"/>
        <end position="257"/>
    </location>
</feature>
<dbReference type="InterPro" id="IPR020903">
    <property type="entry name" value="ENaC_CS"/>
</dbReference>
<keyword evidence="2 11" id="KW-0813">Transport</keyword>
<keyword evidence="8 13" id="KW-0472">Membrane</keyword>
<dbReference type="GO" id="GO:0016020">
    <property type="term" value="C:membrane"/>
    <property type="evidence" value="ECO:0007669"/>
    <property type="project" value="UniProtKB-SubCell"/>
</dbReference>
<dbReference type="InterPro" id="IPR001873">
    <property type="entry name" value="ENaC"/>
</dbReference>
<feature type="compositionally biased region" description="Low complexity" evidence="12">
    <location>
        <begin position="192"/>
        <end position="233"/>
    </location>
</feature>
<dbReference type="Gene3D" id="2.60.470.10">
    <property type="entry name" value="Acid-sensing ion channels like domains"/>
    <property type="match status" value="1"/>
</dbReference>
<dbReference type="Proteomes" id="UP001634394">
    <property type="component" value="Unassembled WGS sequence"/>
</dbReference>
<keyword evidence="6" id="KW-0915">Sodium</keyword>
<evidence type="ECO:0000256" key="2">
    <source>
        <dbReference type="ARBA" id="ARBA00022448"/>
    </source>
</evidence>
<evidence type="ECO:0000313" key="15">
    <source>
        <dbReference type="Proteomes" id="UP001634394"/>
    </source>
</evidence>
<keyword evidence="4 11" id="KW-0812">Transmembrane</keyword>
<evidence type="ECO:0000256" key="1">
    <source>
        <dbReference type="ARBA" id="ARBA00004141"/>
    </source>
</evidence>
<name>A0ABD3W5L5_SINWO</name>
<evidence type="ECO:0000256" key="12">
    <source>
        <dbReference type="SAM" id="MobiDB-lite"/>
    </source>
</evidence>
<dbReference type="PANTHER" id="PTHR11690:SF248">
    <property type="entry name" value="PICKPOCKET 17, ISOFORM A"/>
    <property type="match status" value="1"/>
</dbReference>
<evidence type="ECO:0000256" key="8">
    <source>
        <dbReference type="ARBA" id="ARBA00023136"/>
    </source>
</evidence>
<evidence type="ECO:0000256" key="6">
    <source>
        <dbReference type="ARBA" id="ARBA00023053"/>
    </source>
</evidence>
<keyword evidence="3 11" id="KW-0894">Sodium channel</keyword>
<keyword evidence="15" id="KW-1185">Reference proteome</keyword>
<feature type="compositionally biased region" description="Basic and acidic residues" evidence="12">
    <location>
        <begin position="42"/>
        <end position="54"/>
    </location>
</feature>